<name>A0AAE3K2R4_9CREN</name>
<dbReference type="AlphaFoldDB" id="A0AAE3K2R4"/>
<protein>
    <submittedName>
        <fullName evidence="2">Thermopsin</fullName>
    </submittedName>
</protein>
<organism evidence="2">
    <name type="scientific">Candidatus Aramenus sulfurataquae</name>
    <dbReference type="NCBI Taxonomy" id="1326980"/>
    <lineage>
        <taxon>Archaea</taxon>
        <taxon>Thermoproteota</taxon>
        <taxon>Thermoprotei</taxon>
        <taxon>Sulfolobales</taxon>
        <taxon>Sulfolobaceae</taxon>
        <taxon>Candidatus Aramenus</taxon>
    </lineage>
</organism>
<evidence type="ECO:0000256" key="1">
    <source>
        <dbReference type="SAM" id="Phobius"/>
    </source>
</evidence>
<keyword evidence="1" id="KW-0812">Transmembrane</keyword>
<reference evidence="2" key="1">
    <citation type="submission" date="2022-05" db="EMBL/GenBank/DDBJ databases">
        <title>Metagenome Sequencing of an Archaeal-Dominated Microbial Community from a Hot Spring at the Los Azufres Geothermal Field, Mexico.</title>
        <authorList>
            <person name="Marin-Paredes R."/>
            <person name="Martinez-Romero E."/>
            <person name="Servin-Garciduenas L.E."/>
        </authorList>
    </citation>
    <scope>NUCLEOTIDE SEQUENCE</scope>
    <source>
        <strain evidence="2">AZ1-454</strain>
    </source>
</reference>
<dbReference type="EMBL" id="JZWS02000016">
    <property type="protein sequence ID" value="MCL7344599.1"/>
    <property type="molecule type" value="Genomic_DNA"/>
</dbReference>
<accession>A0AAE3K2R4</accession>
<sequence length="1066" mass="115133">MLRNTVLVLLLILSMSTVGATTFGFAHQGATPHAIPRPLPVLPPSRPNASLAGKFFQGGVNVHSYYSSEPAPMGIADYGIGPNGPFIRTTTQFMGEVTIYQLKANSSFSTPCVSFQLNVVLNYQYGGNTYALWIQDVAFYDTYNYTVWFLDNVWNLTSVSANVTGVVGNGGIYIYHGTEFYAYQPGLLPGNYVPLSLPASIYLLVNVSVNSLGQPVIYFWYNDGYGWINYDTVTVTNVQFASNVYFMVNGYQYTGDGHLYDAELVMGGPGGGSTAYLYSSQVFFSLSYWNGHNFQGIENAYNFGSDTGETVSNAVDTTYYYPFSGGLVAGVTAGSGTLGSLWTSDQVSTLTVETGVQSGYVVVYNDTYQYSPNYEGQGIPFTGGLANLTVYPMNYAVLVYSAQGQLIGEANVALYGGEVMSTPVTQFSLSVPGAVTETSFTFSIPVTVYAYGTVTLSVIAPSGVTYTLPGQVTVDGEATEYLDVTVPRPGTYDLTVVATLFPGFYVENSVEVLVTQPTVQVAFVYEVIGQPLPTSPIVTLQFPNGTTESFPMPISLAVPVGTTYSVQQIVGTSQGIRWATPTAVQGVVNESGSINVVYYEQYLVTFEFEVQGGQGYGNPSVVYTYFGTEVGTSAPATVWVDCNSTYTYSQILPGSNSQARWVAYNYEGVVSSPGTISVFYNYEFNVTVLSLIPVYALVNGTNTTLTSGWYIIGTTINVENLTYYVNSQERYVIASVYPSEKVTVASPLILEVYAIRQYYVTVNSPIPVYALVNGTNVTLVTGWYNAGDVVKVENVTYYPYAGARDVIVSVSPQSFTVTSPEEVTVSVMPQYYVNLITEVPIHALVNGTNTTFKAGWYNKGTTIVVENLTYYPSQGSRYVIVSVMPSERLTLEGPVNLVVISIKQYYVTVTVNSPIPVYALVNGTNTTLTTGWYNAGTEIQVENLTYYVNPQERYVPTSISPSTLKVNSPSSVDVTAVKQFLVTVNGVSSWYNQGSTVTLNANVPIYEVGKFVGTDNVSPGATLVVNGPIHEQLVESPNYAFIGSVGVVVAAVAGAAVALSRKKPGK</sequence>
<dbReference type="Pfam" id="PF05317">
    <property type="entry name" value="Thermopsin"/>
    <property type="match status" value="1"/>
</dbReference>
<keyword evidence="1" id="KW-0472">Membrane</keyword>
<keyword evidence="1" id="KW-1133">Transmembrane helix</keyword>
<feature type="transmembrane region" description="Helical" evidence="1">
    <location>
        <begin position="1039"/>
        <end position="1059"/>
    </location>
</feature>
<gene>
    <name evidence="2" type="ORF">TQ35_008515</name>
</gene>
<comment type="caution">
    <text evidence="2">The sequence shown here is derived from an EMBL/GenBank/DDBJ whole genome shotgun (WGS) entry which is preliminary data.</text>
</comment>
<dbReference type="InterPro" id="IPR007981">
    <property type="entry name" value="Peptidase_A5"/>
</dbReference>
<evidence type="ECO:0000313" key="2">
    <source>
        <dbReference type="EMBL" id="MCL7344599.1"/>
    </source>
</evidence>
<proteinExistence type="predicted"/>